<organism evidence="3 4">
    <name type="scientific">Stephanodiscus triporus</name>
    <dbReference type="NCBI Taxonomy" id="2934178"/>
    <lineage>
        <taxon>Eukaryota</taxon>
        <taxon>Sar</taxon>
        <taxon>Stramenopiles</taxon>
        <taxon>Ochrophyta</taxon>
        <taxon>Bacillariophyta</taxon>
        <taxon>Coscinodiscophyceae</taxon>
        <taxon>Thalassiosirophycidae</taxon>
        <taxon>Stephanodiscales</taxon>
        <taxon>Stephanodiscaceae</taxon>
        <taxon>Stephanodiscus</taxon>
    </lineage>
</organism>
<feature type="transmembrane region" description="Helical" evidence="1">
    <location>
        <begin position="266"/>
        <end position="288"/>
    </location>
</feature>
<evidence type="ECO:0000313" key="3">
    <source>
        <dbReference type="EMBL" id="KAL3781084.1"/>
    </source>
</evidence>
<keyword evidence="1" id="KW-0472">Membrane</keyword>
<evidence type="ECO:0000256" key="2">
    <source>
        <dbReference type="SAM" id="SignalP"/>
    </source>
</evidence>
<feature type="transmembrane region" description="Helical" evidence="1">
    <location>
        <begin position="524"/>
        <end position="549"/>
    </location>
</feature>
<feature type="transmembrane region" description="Helical" evidence="1">
    <location>
        <begin position="148"/>
        <end position="166"/>
    </location>
</feature>
<protein>
    <submittedName>
        <fullName evidence="3">Uncharacterized protein</fullName>
    </submittedName>
</protein>
<comment type="caution">
    <text evidence="3">The sequence shown here is derived from an EMBL/GenBank/DDBJ whole genome shotgun (WGS) entry which is preliminary data.</text>
</comment>
<reference evidence="3 4" key="1">
    <citation type="submission" date="2024-10" db="EMBL/GenBank/DDBJ databases">
        <title>Updated reference genomes for cyclostephanoid diatoms.</title>
        <authorList>
            <person name="Roberts W.R."/>
            <person name="Alverson A.J."/>
        </authorList>
    </citation>
    <scope>NUCLEOTIDE SEQUENCE [LARGE SCALE GENOMIC DNA]</scope>
    <source>
        <strain evidence="3 4">AJA276-08</strain>
    </source>
</reference>
<gene>
    <name evidence="3" type="ORF">ACHAW5_011226</name>
</gene>
<dbReference type="AlphaFoldDB" id="A0ABD3NZF0"/>
<proteinExistence type="predicted"/>
<accession>A0ABD3NZF0</accession>
<feature type="signal peptide" evidence="2">
    <location>
        <begin position="1"/>
        <end position="26"/>
    </location>
</feature>
<keyword evidence="1" id="KW-1133">Transmembrane helix</keyword>
<keyword evidence="1" id="KW-0812">Transmembrane</keyword>
<name>A0ABD3NZF0_9STRA</name>
<dbReference type="Proteomes" id="UP001530315">
    <property type="component" value="Unassembled WGS sequence"/>
</dbReference>
<evidence type="ECO:0000256" key="1">
    <source>
        <dbReference type="SAM" id="Phobius"/>
    </source>
</evidence>
<feature type="transmembrane region" description="Helical" evidence="1">
    <location>
        <begin position="178"/>
        <end position="198"/>
    </location>
</feature>
<dbReference type="PANTHER" id="PTHR40535:SF1">
    <property type="entry name" value="CHROMOSOME UNDETERMINED SCAFFOLD_9, WHOLE GENOME SHOTGUN SEQUENCE"/>
    <property type="match status" value="1"/>
</dbReference>
<keyword evidence="4" id="KW-1185">Reference proteome</keyword>
<keyword evidence="2" id="KW-0732">Signal</keyword>
<evidence type="ECO:0000313" key="4">
    <source>
        <dbReference type="Proteomes" id="UP001530315"/>
    </source>
</evidence>
<feature type="chain" id="PRO_5044853680" evidence="2">
    <location>
        <begin position="27"/>
        <end position="761"/>
    </location>
</feature>
<dbReference type="EMBL" id="JALLAZ020001084">
    <property type="protein sequence ID" value="KAL3781084.1"/>
    <property type="molecule type" value="Genomic_DNA"/>
</dbReference>
<feature type="transmembrane region" description="Helical" evidence="1">
    <location>
        <begin position="300"/>
        <end position="324"/>
    </location>
</feature>
<dbReference type="PANTHER" id="PTHR40535">
    <property type="entry name" value="CHROMOSOME UNDETERMINED SCAFFOLD_9, WHOLE GENOME SHOTGUN SEQUENCE"/>
    <property type="match status" value="1"/>
</dbReference>
<feature type="transmembrane region" description="Helical" evidence="1">
    <location>
        <begin position="336"/>
        <end position="354"/>
    </location>
</feature>
<sequence length="761" mass="85069">MQRRRIAPFKLADAAIIFVAWVSAEAFSSSPSSSDDYAHVDDGDVCVGENASSSVCVGEDASSTPSAAKTGDVDGYVYWMIPQKVHRFCDPAVAAISAWLVLAITLEINDFRYHLNLAHTTAAAGGNSNTNHPYIASLVAIRLGLYDALLDAVFLYSFTYVIIFGFTREDADSNTSLVIWGTSYIASASILAMTGLKIPQWLGIYHKSNLLTINDTSHRAHKAVYDHAVEGTCSLTSFRYQVRLGVGKHTTQFVLFLLPFYIDLKVWSHLSALFVGFLFGQVFLFAIFKCHQRYKKHRVMVAMCASATLSLVSSLVFTAGVYIIDTVWNWQSALPIRLLGLISFMGWLTSFLFLQGIQYYEQIQFASTHPGEKEEKEEDDEVGHLIIDDGIPIVEGDKLTQCAGSSSNSLIVNENKTEEEKNASELKDQLKIEVIRRDLTENSNSIYEIVHFSSVAWVFSMKDYVQLLEENNSSSKEIYDAITAVEESNDIKWYRCLWRALPPIWNIFIHSFCRNDSARRQPKYYIALRLAGKVLMVCINLTAIFVAVVSCGATVEIRRTKAKLPAVRNILYAHQNEGPVCAFDKKCGNIREFASKEDAHLAQYSIAHCGPCASCSTWNDMEVQYSTRNNLAKKGQHCSVKALLGGYDAAVKCMEDEIGFKGDCARCWTDDFACTRKFCIFIFLQSRMNNQIANFNVSPDMITTATCEEANCEAGNPGDFVRCSGSNRRRMNIVSDIPRPADEHCQIVDVDDWGSFFDQKC</sequence>